<dbReference type="Proteomes" id="UP000575083">
    <property type="component" value="Unassembled WGS sequence"/>
</dbReference>
<gene>
    <name evidence="5" type="ORF">HNP48_000172</name>
</gene>
<keyword evidence="6" id="KW-1185">Reference proteome</keyword>
<dbReference type="Pfam" id="PF13561">
    <property type="entry name" value="adh_short_C2"/>
    <property type="match status" value="1"/>
</dbReference>
<evidence type="ECO:0000259" key="4">
    <source>
        <dbReference type="SMART" id="SM00822"/>
    </source>
</evidence>
<dbReference type="AlphaFoldDB" id="A0A7X0P8Z9"/>
<feature type="domain" description="Ketoreductase" evidence="4">
    <location>
        <begin position="11"/>
        <end position="213"/>
    </location>
</feature>
<dbReference type="EMBL" id="JACHLK010000001">
    <property type="protein sequence ID" value="MBB6557508.1"/>
    <property type="molecule type" value="Genomic_DNA"/>
</dbReference>
<sequence length="242" mass="25305">MQNSDNRLSGRRILITGAASGIGRATATLFAAQGAALTLLDRDPLGLQDIARQTGAQAFETDITDEESVDRAVSSGAEFMGGIDGVVNAAGVMLRGSVLEVGLAEWRRVLEINLTGSYIVVRSCLPWLQRSTSATIVNLGSGQSLLPNSPNRTAYSASKGGVLNLTRALAAELAPSIRANTVCPGLVDTAMADGVRVNVSNYALQRLAQPEEIARAILFLTSEESSYVTGAALAVDGGRSFH</sequence>
<evidence type="ECO:0000256" key="1">
    <source>
        <dbReference type="ARBA" id="ARBA00006484"/>
    </source>
</evidence>
<organism evidence="5 6">
    <name type="scientific">Acidovorax soli</name>
    <dbReference type="NCBI Taxonomy" id="592050"/>
    <lineage>
        <taxon>Bacteria</taxon>
        <taxon>Pseudomonadati</taxon>
        <taxon>Pseudomonadota</taxon>
        <taxon>Betaproteobacteria</taxon>
        <taxon>Burkholderiales</taxon>
        <taxon>Comamonadaceae</taxon>
        <taxon>Acidovorax</taxon>
    </lineage>
</organism>
<dbReference type="CDD" id="cd05233">
    <property type="entry name" value="SDR_c"/>
    <property type="match status" value="1"/>
</dbReference>
<dbReference type="SMART" id="SM00822">
    <property type="entry name" value="PKS_KR"/>
    <property type="match status" value="1"/>
</dbReference>
<protein>
    <submittedName>
        <fullName evidence="5">NAD(P)-dependent dehydrogenase (Short-subunit alcohol dehydrogenase family)</fullName>
    </submittedName>
</protein>
<dbReference type="PRINTS" id="PR00080">
    <property type="entry name" value="SDRFAMILY"/>
</dbReference>
<dbReference type="SUPFAM" id="SSF51735">
    <property type="entry name" value="NAD(P)-binding Rossmann-fold domains"/>
    <property type="match status" value="1"/>
</dbReference>
<keyword evidence="2" id="KW-0560">Oxidoreductase</keyword>
<dbReference type="InterPro" id="IPR002347">
    <property type="entry name" value="SDR_fam"/>
</dbReference>
<comment type="caution">
    <text evidence="5">The sequence shown here is derived from an EMBL/GenBank/DDBJ whole genome shotgun (WGS) entry which is preliminary data.</text>
</comment>
<dbReference type="PANTHER" id="PTHR24321:SF8">
    <property type="entry name" value="ESTRADIOL 17-BETA-DEHYDROGENASE 8-RELATED"/>
    <property type="match status" value="1"/>
</dbReference>
<evidence type="ECO:0000313" key="5">
    <source>
        <dbReference type="EMBL" id="MBB6557508.1"/>
    </source>
</evidence>
<dbReference type="Gene3D" id="3.40.50.720">
    <property type="entry name" value="NAD(P)-binding Rossmann-like Domain"/>
    <property type="match status" value="1"/>
</dbReference>
<dbReference type="InterPro" id="IPR057326">
    <property type="entry name" value="KR_dom"/>
</dbReference>
<dbReference type="FunFam" id="3.40.50.720:FF:000084">
    <property type="entry name" value="Short-chain dehydrogenase reductase"/>
    <property type="match status" value="1"/>
</dbReference>
<evidence type="ECO:0000256" key="3">
    <source>
        <dbReference type="ARBA" id="ARBA00023027"/>
    </source>
</evidence>
<reference evidence="5 6" key="1">
    <citation type="submission" date="2020-08" db="EMBL/GenBank/DDBJ databases">
        <title>Functional genomics of gut bacteria from endangered species of beetles.</title>
        <authorList>
            <person name="Carlos-Shanley C."/>
        </authorList>
    </citation>
    <scope>NUCLEOTIDE SEQUENCE [LARGE SCALE GENOMIC DNA]</scope>
    <source>
        <strain evidence="5 6">S00198</strain>
    </source>
</reference>
<dbReference type="GO" id="GO:0016491">
    <property type="term" value="F:oxidoreductase activity"/>
    <property type="evidence" value="ECO:0007669"/>
    <property type="project" value="UniProtKB-KW"/>
</dbReference>
<dbReference type="RefSeq" id="WP_184854963.1">
    <property type="nucleotide sequence ID" value="NZ_JACHLK010000001.1"/>
</dbReference>
<comment type="similarity">
    <text evidence="1">Belongs to the short-chain dehydrogenases/reductases (SDR) family.</text>
</comment>
<evidence type="ECO:0000256" key="2">
    <source>
        <dbReference type="ARBA" id="ARBA00023002"/>
    </source>
</evidence>
<dbReference type="InterPro" id="IPR036291">
    <property type="entry name" value="NAD(P)-bd_dom_sf"/>
</dbReference>
<keyword evidence="3" id="KW-0520">NAD</keyword>
<dbReference type="PRINTS" id="PR00081">
    <property type="entry name" value="GDHRDH"/>
</dbReference>
<proteinExistence type="inferred from homology"/>
<dbReference type="PANTHER" id="PTHR24321">
    <property type="entry name" value="DEHYDROGENASES, SHORT CHAIN"/>
    <property type="match status" value="1"/>
</dbReference>
<accession>A0A7X0P8Z9</accession>
<name>A0A7X0P8Z9_9BURK</name>
<evidence type="ECO:0000313" key="6">
    <source>
        <dbReference type="Proteomes" id="UP000575083"/>
    </source>
</evidence>